<gene>
    <name evidence="1" type="ORF">B0H16DRAFT_1821984</name>
</gene>
<proteinExistence type="predicted"/>
<comment type="caution">
    <text evidence="1">The sequence shown here is derived from an EMBL/GenBank/DDBJ whole genome shotgun (WGS) entry which is preliminary data.</text>
</comment>
<keyword evidence="2" id="KW-1185">Reference proteome</keyword>
<sequence>MYKPNVIERNSLAADRAHVAVIDAKIMELKRSLSLLNKERGRLQDQLDAYTYPVLTLPNEIVRRSSSTFSPYVGNGGKYTLSLTNGKHIDQKLRLLKLWLQRLGSRLLSIRMDLQIDDDIQLSGDTDPNLAATLDLFTRAIAAHSARWEYLRLYLPDVDPFPSIGPTLPFLRDLAMDSVNGTDSIREALHAAPLLQTVAIQLWHEHWISVYPWTQLTTFFGYGLLAHECVDILTQAINLVKCNVDLDWSDDDVSQPYFTRHNVPIPFDFNSPRLIPDDLPWKLLDIFTLPALQKLEIDEELLQGDPIGLLKSLISRSKCHMRELYVPDLDRRSLEKYRLALPAVGSIWKRGFL</sequence>
<reference evidence="1" key="1">
    <citation type="submission" date="2023-03" db="EMBL/GenBank/DDBJ databases">
        <title>Massive genome expansion in bonnet fungi (Mycena s.s.) driven by repeated elements and novel gene families across ecological guilds.</title>
        <authorList>
            <consortium name="Lawrence Berkeley National Laboratory"/>
            <person name="Harder C.B."/>
            <person name="Miyauchi S."/>
            <person name="Viragh M."/>
            <person name="Kuo A."/>
            <person name="Thoen E."/>
            <person name="Andreopoulos B."/>
            <person name="Lu D."/>
            <person name="Skrede I."/>
            <person name="Drula E."/>
            <person name="Henrissat B."/>
            <person name="Morin E."/>
            <person name="Kohler A."/>
            <person name="Barry K."/>
            <person name="LaButti K."/>
            <person name="Morin E."/>
            <person name="Salamov A."/>
            <person name="Lipzen A."/>
            <person name="Mereny Z."/>
            <person name="Hegedus B."/>
            <person name="Baldrian P."/>
            <person name="Stursova M."/>
            <person name="Weitz H."/>
            <person name="Taylor A."/>
            <person name="Grigoriev I.V."/>
            <person name="Nagy L.G."/>
            <person name="Martin F."/>
            <person name="Kauserud H."/>
        </authorList>
    </citation>
    <scope>NUCLEOTIDE SEQUENCE</scope>
    <source>
        <strain evidence="1">CBHHK182m</strain>
    </source>
</reference>
<organism evidence="1 2">
    <name type="scientific">Mycena metata</name>
    <dbReference type="NCBI Taxonomy" id="1033252"/>
    <lineage>
        <taxon>Eukaryota</taxon>
        <taxon>Fungi</taxon>
        <taxon>Dikarya</taxon>
        <taxon>Basidiomycota</taxon>
        <taxon>Agaricomycotina</taxon>
        <taxon>Agaricomycetes</taxon>
        <taxon>Agaricomycetidae</taxon>
        <taxon>Agaricales</taxon>
        <taxon>Marasmiineae</taxon>
        <taxon>Mycenaceae</taxon>
        <taxon>Mycena</taxon>
    </lineage>
</organism>
<accession>A0AAD7H0P7</accession>
<dbReference type="Proteomes" id="UP001215598">
    <property type="component" value="Unassembled WGS sequence"/>
</dbReference>
<evidence type="ECO:0000313" key="2">
    <source>
        <dbReference type="Proteomes" id="UP001215598"/>
    </source>
</evidence>
<dbReference type="AlphaFoldDB" id="A0AAD7H0P7"/>
<name>A0AAD7H0P7_9AGAR</name>
<evidence type="ECO:0000313" key="1">
    <source>
        <dbReference type="EMBL" id="KAJ7709280.1"/>
    </source>
</evidence>
<protein>
    <submittedName>
        <fullName evidence="1">Uncharacterized protein</fullName>
    </submittedName>
</protein>
<dbReference type="EMBL" id="JARKIB010000422">
    <property type="protein sequence ID" value="KAJ7709280.1"/>
    <property type="molecule type" value="Genomic_DNA"/>
</dbReference>